<evidence type="ECO:0000313" key="2">
    <source>
        <dbReference type="Proteomes" id="UP001153365"/>
    </source>
</evidence>
<reference evidence="1" key="1">
    <citation type="submission" date="2022-06" db="EMBL/GenBank/DDBJ databases">
        <authorList>
            <consortium name="SYNGENTA / RWTH Aachen University"/>
        </authorList>
    </citation>
    <scope>NUCLEOTIDE SEQUENCE</scope>
</reference>
<sequence>MIFIVLLSRINCFDSPTSAELAFGLGGAQHNLHDLTDSSLRKAVIQSSKPQSTPSIQESTSSATKIAKFDLNEYPEDVDPAVENYQVKKISDLGSEKSFNQASKRQRLMPNEQHLSPQTAQYLTIMKNSCTEEISSKHLATGVEISFDHSLPAQKSKNVGPITHVECESALNPVLKPYTSEKSAKPSKLNLKFKELKNRESASASQKLANLSWEGKLIPTVDLDADTKARKTFRFLKFIKENLSEKIENSGPFDLEGERQYNSPYNKDLLQFIDQNLSKIVHDSLGNFEIDKKFLEAVKTLLWKDEEGMFYTTEKVISEVMDNVKSSYNVHTGSSWVNFSPPGHVKPSESVPAIYKLKFREVFTKVLTYENFSRFFLLIICAYSA</sequence>
<proteinExistence type="predicted"/>
<dbReference type="Proteomes" id="UP001153365">
    <property type="component" value="Unassembled WGS sequence"/>
</dbReference>
<dbReference type="EMBL" id="CALTRL010000983">
    <property type="protein sequence ID" value="CAH7670417.1"/>
    <property type="molecule type" value="Genomic_DNA"/>
</dbReference>
<protein>
    <submittedName>
        <fullName evidence="1">Expressed protein</fullName>
    </submittedName>
</protein>
<dbReference type="AlphaFoldDB" id="A0AAV0ANF8"/>
<gene>
    <name evidence="1" type="ORF">PPACK8108_LOCUS5122</name>
</gene>
<comment type="caution">
    <text evidence="1">The sequence shown here is derived from an EMBL/GenBank/DDBJ whole genome shotgun (WGS) entry which is preliminary data.</text>
</comment>
<name>A0AAV0ANF8_PHAPC</name>
<evidence type="ECO:0000313" key="1">
    <source>
        <dbReference type="EMBL" id="CAH7670417.1"/>
    </source>
</evidence>
<keyword evidence="2" id="KW-1185">Reference proteome</keyword>
<organism evidence="1 2">
    <name type="scientific">Phakopsora pachyrhizi</name>
    <name type="common">Asian soybean rust disease fungus</name>
    <dbReference type="NCBI Taxonomy" id="170000"/>
    <lineage>
        <taxon>Eukaryota</taxon>
        <taxon>Fungi</taxon>
        <taxon>Dikarya</taxon>
        <taxon>Basidiomycota</taxon>
        <taxon>Pucciniomycotina</taxon>
        <taxon>Pucciniomycetes</taxon>
        <taxon>Pucciniales</taxon>
        <taxon>Phakopsoraceae</taxon>
        <taxon>Phakopsora</taxon>
    </lineage>
</organism>
<accession>A0AAV0ANF8</accession>